<comment type="caution">
    <text evidence="2">The sequence shown here is derived from an EMBL/GenBank/DDBJ whole genome shotgun (WGS) entry which is preliminary data.</text>
</comment>
<reference evidence="2 3" key="1">
    <citation type="journal article" date="2020" name="Nature">
        <title>Six reference-quality genomes reveal evolution of bat adaptations.</title>
        <authorList>
            <person name="Jebb D."/>
            <person name="Huang Z."/>
            <person name="Pippel M."/>
            <person name="Hughes G.M."/>
            <person name="Lavrichenko K."/>
            <person name="Devanna P."/>
            <person name="Winkler S."/>
            <person name="Jermiin L.S."/>
            <person name="Skirmuntt E.C."/>
            <person name="Katzourakis A."/>
            <person name="Burkitt-Gray L."/>
            <person name="Ray D.A."/>
            <person name="Sullivan K.A.M."/>
            <person name="Roscito J.G."/>
            <person name="Kirilenko B.M."/>
            <person name="Davalos L.M."/>
            <person name="Corthals A.P."/>
            <person name="Power M.L."/>
            <person name="Jones G."/>
            <person name="Ransome R.D."/>
            <person name="Dechmann D.K.N."/>
            <person name="Locatelli A.G."/>
            <person name="Puechmaille S.J."/>
            <person name="Fedrigo O."/>
            <person name="Jarvis E.D."/>
            <person name="Hiller M."/>
            <person name="Vernes S.C."/>
            <person name="Myers E.W."/>
            <person name="Teeling E.C."/>
        </authorList>
    </citation>
    <scope>NUCLEOTIDE SEQUENCE [LARGE SCALE GENOMIC DNA]</scope>
    <source>
        <strain evidence="2">MRouAeg1</strain>
        <tissue evidence="2">Muscle</tissue>
    </source>
</reference>
<keyword evidence="3" id="KW-1185">Reference proteome</keyword>
<sequence>MHRVEYLKMPQRTKVLPFSKNKSGGSKRGYGNICLTLKRIRTLRPDTLRNLPKAARSAAGWEKQPGQAGPRMSPQVQKPPPQPDCYLPMCWGKHHHVLLLIYSPRGEFCQKSVLVPRTDDSIPSDLPLDRHLLSEPRNGKRSGFTRPRTAPGKTVDSEHELAQRATPPSTTALASCSTAQPGAVFIQNKCFQ</sequence>
<proteinExistence type="predicted"/>
<evidence type="ECO:0000313" key="3">
    <source>
        <dbReference type="Proteomes" id="UP000593571"/>
    </source>
</evidence>
<feature type="compositionally biased region" description="Basic and acidic residues" evidence="1">
    <location>
        <begin position="127"/>
        <end position="138"/>
    </location>
</feature>
<feature type="region of interest" description="Disordered" evidence="1">
    <location>
        <begin position="54"/>
        <end position="80"/>
    </location>
</feature>
<accession>A0A7J8CIY3</accession>
<dbReference type="EMBL" id="JACASE010000014">
    <property type="protein sequence ID" value="KAF6410808.1"/>
    <property type="molecule type" value="Genomic_DNA"/>
</dbReference>
<gene>
    <name evidence="2" type="ORF">HJG63_009245</name>
</gene>
<organism evidence="2 3">
    <name type="scientific">Rousettus aegyptiacus</name>
    <name type="common">Egyptian fruit bat</name>
    <name type="synonym">Pteropus aegyptiacus</name>
    <dbReference type="NCBI Taxonomy" id="9407"/>
    <lineage>
        <taxon>Eukaryota</taxon>
        <taxon>Metazoa</taxon>
        <taxon>Chordata</taxon>
        <taxon>Craniata</taxon>
        <taxon>Vertebrata</taxon>
        <taxon>Euteleostomi</taxon>
        <taxon>Mammalia</taxon>
        <taxon>Eutheria</taxon>
        <taxon>Laurasiatheria</taxon>
        <taxon>Chiroptera</taxon>
        <taxon>Yinpterochiroptera</taxon>
        <taxon>Pteropodoidea</taxon>
        <taxon>Pteropodidae</taxon>
        <taxon>Rousettinae</taxon>
        <taxon>Rousettus</taxon>
    </lineage>
</organism>
<name>A0A7J8CIY3_ROUAE</name>
<dbReference type="Proteomes" id="UP000593571">
    <property type="component" value="Unassembled WGS sequence"/>
</dbReference>
<evidence type="ECO:0000313" key="2">
    <source>
        <dbReference type="EMBL" id="KAF6410808.1"/>
    </source>
</evidence>
<dbReference type="AlphaFoldDB" id="A0A7J8CIY3"/>
<evidence type="ECO:0000256" key="1">
    <source>
        <dbReference type="SAM" id="MobiDB-lite"/>
    </source>
</evidence>
<protein>
    <submittedName>
        <fullName evidence="2">Uncharacterized protein</fullName>
    </submittedName>
</protein>
<feature type="region of interest" description="Disordered" evidence="1">
    <location>
        <begin position="119"/>
        <end position="174"/>
    </location>
</feature>